<dbReference type="Proteomes" id="UP000095283">
    <property type="component" value="Unplaced"/>
</dbReference>
<proteinExistence type="predicted"/>
<dbReference type="WBParaSite" id="Hba_07588">
    <property type="protein sequence ID" value="Hba_07588"/>
    <property type="gene ID" value="Hba_07588"/>
</dbReference>
<organism evidence="1 2">
    <name type="scientific">Heterorhabditis bacteriophora</name>
    <name type="common">Entomopathogenic nematode worm</name>
    <dbReference type="NCBI Taxonomy" id="37862"/>
    <lineage>
        <taxon>Eukaryota</taxon>
        <taxon>Metazoa</taxon>
        <taxon>Ecdysozoa</taxon>
        <taxon>Nematoda</taxon>
        <taxon>Chromadorea</taxon>
        <taxon>Rhabditida</taxon>
        <taxon>Rhabditina</taxon>
        <taxon>Rhabditomorpha</taxon>
        <taxon>Strongyloidea</taxon>
        <taxon>Heterorhabditidae</taxon>
        <taxon>Heterorhabditis</taxon>
    </lineage>
</organism>
<accession>A0A1I7WR26</accession>
<name>A0A1I7WR26_HETBA</name>
<dbReference type="AlphaFoldDB" id="A0A1I7WR26"/>
<protein>
    <submittedName>
        <fullName evidence="2">Uncharacterized protein</fullName>
    </submittedName>
</protein>
<keyword evidence="1" id="KW-1185">Reference proteome</keyword>
<evidence type="ECO:0000313" key="2">
    <source>
        <dbReference type="WBParaSite" id="Hba_07588"/>
    </source>
</evidence>
<reference evidence="2" key="1">
    <citation type="submission" date="2016-11" db="UniProtKB">
        <authorList>
            <consortium name="WormBaseParasite"/>
        </authorList>
    </citation>
    <scope>IDENTIFICATION</scope>
</reference>
<sequence length="55" mass="6353">MSLLKFAQSEKTQQVTVVPNQRRENSELSDVSFTVLVYTIYYNKYLCQTGISCDI</sequence>
<evidence type="ECO:0000313" key="1">
    <source>
        <dbReference type="Proteomes" id="UP000095283"/>
    </source>
</evidence>